<evidence type="ECO:0000256" key="5">
    <source>
        <dbReference type="ARBA" id="ARBA00023004"/>
    </source>
</evidence>
<feature type="region of interest" description="Disordered" evidence="8">
    <location>
        <begin position="488"/>
        <end position="533"/>
    </location>
</feature>
<feature type="compositionally biased region" description="Polar residues" evidence="8">
    <location>
        <begin position="664"/>
        <end position="689"/>
    </location>
</feature>
<dbReference type="SUPFAM" id="SSF48264">
    <property type="entry name" value="Cytochrome P450"/>
    <property type="match status" value="1"/>
</dbReference>
<feature type="compositionally biased region" description="Acidic residues" evidence="8">
    <location>
        <begin position="647"/>
        <end position="657"/>
    </location>
</feature>
<evidence type="ECO:0000313" key="11">
    <source>
        <dbReference type="Proteomes" id="UP000053144"/>
    </source>
</evidence>
<proteinExistence type="inferred from homology"/>
<dbReference type="Pfam" id="PF00067">
    <property type="entry name" value="p450"/>
    <property type="match status" value="1"/>
</dbReference>
<feature type="region of interest" description="Disordered" evidence="8">
    <location>
        <begin position="626"/>
        <end position="689"/>
    </location>
</feature>
<evidence type="ECO:0000313" key="10">
    <source>
        <dbReference type="EMBL" id="KOM26026.1"/>
    </source>
</evidence>
<evidence type="ECO:0000256" key="8">
    <source>
        <dbReference type="SAM" id="MobiDB-lite"/>
    </source>
</evidence>
<dbReference type="FunFam" id="1.10.630.10:FF:000026">
    <property type="entry name" value="Cytochrome P450 82C4"/>
    <property type="match status" value="1"/>
</dbReference>
<evidence type="ECO:0008006" key="12">
    <source>
        <dbReference type="Google" id="ProtNLM"/>
    </source>
</evidence>
<comment type="similarity">
    <text evidence="1">Belongs to the cytochrome P450 family.</text>
</comment>
<dbReference type="InterPro" id="IPR036396">
    <property type="entry name" value="Cyt_P450_sf"/>
</dbReference>
<dbReference type="CDD" id="cd20654">
    <property type="entry name" value="CYP82"/>
    <property type="match status" value="1"/>
</dbReference>
<dbReference type="PRINTS" id="PR00463">
    <property type="entry name" value="EP450I"/>
</dbReference>
<feature type="transmembrane region" description="Helical" evidence="9">
    <location>
        <begin position="6"/>
        <end position="24"/>
    </location>
</feature>
<dbReference type="GO" id="GO:0020037">
    <property type="term" value="F:heme binding"/>
    <property type="evidence" value="ECO:0007669"/>
    <property type="project" value="InterPro"/>
</dbReference>
<dbReference type="EMBL" id="KQ258298">
    <property type="protein sequence ID" value="KOM26026.1"/>
    <property type="molecule type" value="Genomic_DNA"/>
</dbReference>
<dbReference type="GO" id="GO:0016705">
    <property type="term" value="F:oxidoreductase activity, acting on paired donors, with incorporation or reduction of molecular oxygen"/>
    <property type="evidence" value="ECO:0007669"/>
    <property type="project" value="InterPro"/>
</dbReference>
<reference evidence="11" key="1">
    <citation type="journal article" date="2015" name="Proc. Natl. Acad. Sci. U.S.A.">
        <title>Genome sequencing of adzuki bean (Vigna angularis) provides insight into high starch and low fat accumulation and domestication.</title>
        <authorList>
            <person name="Yang K."/>
            <person name="Tian Z."/>
            <person name="Chen C."/>
            <person name="Luo L."/>
            <person name="Zhao B."/>
            <person name="Wang Z."/>
            <person name="Yu L."/>
            <person name="Li Y."/>
            <person name="Sun Y."/>
            <person name="Li W."/>
            <person name="Chen Y."/>
            <person name="Li Y."/>
            <person name="Zhang Y."/>
            <person name="Ai D."/>
            <person name="Zhao J."/>
            <person name="Shang C."/>
            <person name="Ma Y."/>
            <person name="Wu B."/>
            <person name="Wang M."/>
            <person name="Gao L."/>
            <person name="Sun D."/>
            <person name="Zhang P."/>
            <person name="Guo F."/>
            <person name="Wang W."/>
            <person name="Li Y."/>
            <person name="Wang J."/>
            <person name="Varshney R.K."/>
            <person name="Wang J."/>
            <person name="Ling H.Q."/>
            <person name="Wan P."/>
        </authorList>
    </citation>
    <scope>NUCLEOTIDE SEQUENCE</scope>
    <source>
        <strain evidence="11">cv. Jingnong 6</strain>
    </source>
</reference>
<comment type="cofactor">
    <cofactor evidence="7">
        <name>heme</name>
        <dbReference type="ChEBI" id="CHEBI:30413"/>
    </cofactor>
</comment>
<evidence type="ECO:0000256" key="1">
    <source>
        <dbReference type="ARBA" id="ARBA00010617"/>
    </source>
</evidence>
<evidence type="ECO:0000256" key="7">
    <source>
        <dbReference type="PIRSR" id="PIRSR602401-1"/>
    </source>
</evidence>
<evidence type="ECO:0000256" key="4">
    <source>
        <dbReference type="ARBA" id="ARBA00023002"/>
    </source>
</evidence>
<keyword evidence="3 7" id="KW-0479">Metal-binding</keyword>
<organism evidence="10 11">
    <name type="scientific">Phaseolus angularis</name>
    <name type="common">Azuki bean</name>
    <name type="synonym">Vigna angularis</name>
    <dbReference type="NCBI Taxonomy" id="3914"/>
    <lineage>
        <taxon>Eukaryota</taxon>
        <taxon>Viridiplantae</taxon>
        <taxon>Streptophyta</taxon>
        <taxon>Embryophyta</taxon>
        <taxon>Tracheophyta</taxon>
        <taxon>Spermatophyta</taxon>
        <taxon>Magnoliopsida</taxon>
        <taxon>eudicotyledons</taxon>
        <taxon>Gunneridae</taxon>
        <taxon>Pentapetalae</taxon>
        <taxon>rosids</taxon>
        <taxon>fabids</taxon>
        <taxon>Fabales</taxon>
        <taxon>Fabaceae</taxon>
        <taxon>Papilionoideae</taxon>
        <taxon>50 kb inversion clade</taxon>
        <taxon>NPAAA clade</taxon>
        <taxon>indigoferoid/millettioid clade</taxon>
        <taxon>Phaseoleae</taxon>
        <taxon>Vigna</taxon>
    </lineage>
</organism>
<evidence type="ECO:0000256" key="3">
    <source>
        <dbReference type="ARBA" id="ARBA00022723"/>
    </source>
</evidence>
<dbReference type="InterPro" id="IPR050651">
    <property type="entry name" value="Plant_Cytochrome_P450_Monoox"/>
</dbReference>
<dbReference type="Proteomes" id="UP000053144">
    <property type="component" value="Unassembled WGS sequence"/>
</dbReference>
<dbReference type="GO" id="GO:0004497">
    <property type="term" value="F:monooxygenase activity"/>
    <property type="evidence" value="ECO:0007669"/>
    <property type="project" value="UniProtKB-KW"/>
</dbReference>
<dbReference type="Gene3D" id="1.10.630.10">
    <property type="entry name" value="Cytochrome P450"/>
    <property type="match status" value="1"/>
</dbReference>
<keyword evidence="4" id="KW-0560">Oxidoreductase</keyword>
<keyword evidence="9" id="KW-1133">Transmembrane helix</keyword>
<dbReference type="GO" id="GO:0005506">
    <property type="term" value="F:iron ion binding"/>
    <property type="evidence" value="ECO:0007669"/>
    <property type="project" value="InterPro"/>
</dbReference>
<dbReference type="InterPro" id="IPR002401">
    <property type="entry name" value="Cyt_P450_E_grp-I"/>
</dbReference>
<dbReference type="AlphaFoldDB" id="A0A0L9T6S3"/>
<feature type="binding site" description="axial binding residue" evidence="7">
    <location>
        <position position="435"/>
    </location>
    <ligand>
        <name>heme</name>
        <dbReference type="ChEBI" id="CHEBI:30413"/>
    </ligand>
    <ligandPart>
        <name>Fe</name>
        <dbReference type="ChEBI" id="CHEBI:18248"/>
    </ligandPart>
</feature>
<feature type="compositionally biased region" description="Basic and acidic residues" evidence="8">
    <location>
        <begin position="488"/>
        <end position="498"/>
    </location>
</feature>
<name>A0A0L9T6S3_PHAAN</name>
<evidence type="ECO:0000256" key="6">
    <source>
        <dbReference type="ARBA" id="ARBA00023033"/>
    </source>
</evidence>
<dbReference type="PANTHER" id="PTHR47947">
    <property type="entry name" value="CYTOCHROME P450 82C3-RELATED"/>
    <property type="match status" value="1"/>
</dbReference>
<evidence type="ECO:0000256" key="9">
    <source>
        <dbReference type="SAM" id="Phobius"/>
    </source>
</evidence>
<keyword evidence="9" id="KW-0472">Membrane</keyword>
<feature type="compositionally biased region" description="Polar residues" evidence="8">
    <location>
        <begin position="631"/>
        <end position="645"/>
    </location>
</feature>
<dbReference type="PANTHER" id="PTHR47947:SF18">
    <property type="entry name" value="CYTOCHROME P450 82A2"/>
    <property type="match status" value="1"/>
</dbReference>
<keyword evidence="5 7" id="KW-0408">Iron</keyword>
<keyword evidence="2 7" id="KW-0349">Heme</keyword>
<dbReference type="PRINTS" id="PR00385">
    <property type="entry name" value="P450"/>
</dbReference>
<accession>A0A0L9T6S3</accession>
<dbReference type="InterPro" id="IPR001128">
    <property type="entry name" value="Cyt_P450"/>
</dbReference>
<gene>
    <name evidence="10" type="ORF">LR48_Vigan215s000600</name>
</gene>
<keyword evidence="6" id="KW-0503">Monooxygenase</keyword>
<dbReference type="STRING" id="3914.A0A0L9T6S3"/>
<evidence type="ECO:0000256" key="2">
    <source>
        <dbReference type="ARBA" id="ARBA00022617"/>
    </source>
</evidence>
<dbReference type="OMA" id="KAPHEML"/>
<sequence>MDLNVSAIGLVCLTIFCFFFCRFFKFSKGKEAPTVAGAWPILGHLPLLNDSKAPHRTLGALADKYGPIFTVQLGSKKTLVISNWEMAKECFTTNDTVVSSRPKLAAAEHMTYNKAMFSVAPCGPYWRTTRKIVTSEILSPHRVKQLRHVFESEVQGSIKELFNFWCNNKNECGYALVELKEWFSHLIFNVVLQMVLGKRYFSLGTVDDEKAGRCVKAVKEFMRLFGVFTVGDAVPWLRWFDFGGHEKAMKETAKEMDSLVSEWLEEHRQNKALGGKVDGFQDFMDVMISMLDGQTSNGFDADTMIKSTVLILRNPNVLEKVKEELHIVGKEKWLSENDITKLIYLQATVKETLRLYPPAPLSAPHEFTEDCTINGYNVTKGTRLITNLWKIHTDEYVWSDPLEFKPERFLTTHKDIDMKGHHFELLPFGAGRRICSGISFSLQVVHLVLASFLQHFEILNPLTEALDMSETFGLTNTKTTPLDILRELEKGSSRERSDGVLAGVSPDNVEGRVGASQPLQPVPIHGRRSSDVGQRSEDDIVFCQVRPSELGARSRSRIVPPPFVPVPECRRSIAEESPEHRRSVDCSVDEKEGFSGLLVPPTHFSSCVFQPAHVVFTQEGYEKLAQAKEGPSNQHLASGEASNTGEGDYDMFADEDDNSKPSTDENNTVSQSSSDAINSGTQGRWSIAK</sequence>
<keyword evidence="9" id="KW-0812">Transmembrane</keyword>
<dbReference type="Gramene" id="KOM26026">
    <property type="protein sequence ID" value="KOM26026"/>
    <property type="gene ID" value="LR48_Vigan215s000600"/>
</dbReference>
<protein>
    <recommendedName>
        <fullName evidence="12">Cytochrome P450</fullName>
    </recommendedName>
</protein>